<comment type="caution">
    <text evidence="9">The sequence shown here is derived from an EMBL/GenBank/DDBJ whole genome shotgun (WGS) entry which is preliminary data.</text>
</comment>
<feature type="transmembrane region" description="Helical" evidence="8">
    <location>
        <begin position="230"/>
        <end position="249"/>
    </location>
</feature>
<gene>
    <name evidence="9" type="ORF">CLIB1423_03S01090</name>
</gene>
<feature type="transmembrane region" description="Helical" evidence="8">
    <location>
        <begin position="192"/>
        <end position="210"/>
    </location>
</feature>
<dbReference type="GO" id="GO:0005886">
    <property type="term" value="C:plasma membrane"/>
    <property type="evidence" value="ECO:0007669"/>
    <property type="project" value="TreeGrafter"/>
</dbReference>
<evidence type="ECO:0000256" key="1">
    <source>
        <dbReference type="ARBA" id="ARBA00004141"/>
    </source>
</evidence>
<evidence type="ECO:0000256" key="8">
    <source>
        <dbReference type="SAM" id="Phobius"/>
    </source>
</evidence>
<evidence type="ECO:0000256" key="3">
    <source>
        <dbReference type="ARBA" id="ARBA00022989"/>
    </source>
</evidence>
<comment type="similarity">
    <text evidence="5">Belongs to the palH/RIM21 family.</text>
</comment>
<dbReference type="Pfam" id="PF08733">
    <property type="entry name" value="PalH"/>
    <property type="match status" value="1"/>
</dbReference>
<sequence length="517" mass="57967">MRLPEGLVISVQRNGRSPDDTVYTGYMSEASYIQSCYENAIPMLDTNVGYIMNKYAQPLPIVLSSWHEWTKGADSGAFAYSVVPVVYSISVSAVVTWFLTIFVLTNYTIKASFLLRASTSLSSVYLLVTVILTVVELNNQQKRGYVHGAELLDYINNNLALSILDLIVVMLLQINQAQVIMRIFSRQSDKRLILLAGISSTLASQVIWALTKFYPFGSDEAGDILPAFTYLVRIAMGVCYSALITVYIFTKANLIIANKSIWMLTFLTSVLIYSPVAFFIADVSNNWISELSEVFSCVTYVICVVIPWEWCNKMNLILKLKEKEGLLGRRFHEDEMYELDRYELFMEDEVDSEEESGEEEETSDDEDGDGDNVTADILNETGDDDIDNQQNSEPLQRRRRRDKINTAQTKQEPVLQAPREHKLISLLGKTRSTILNITDAIIATGLAIPRSVSVSTPQINVAEGDSLQLENFGGTSSSMRNTNSQTNSNAAGHGRNRRDVFVYARKEVVINLSDTDE</sequence>
<keyword evidence="3 8" id="KW-1133">Transmembrane helix</keyword>
<evidence type="ECO:0000256" key="7">
    <source>
        <dbReference type="SAM" id="MobiDB-lite"/>
    </source>
</evidence>
<dbReference type="Proteomes" id="UP000837801">
    <property type="component" value="Unassembled WGS sequence"/>
</dbReference>
<feature type="region of interest" description="Disordered" evidence="7">
    <location>
        <begin position="473"/>
        <end position="495"/>
    </location>
</feature>
<feature type="transmembrane region" description="Helical" evidence="8">
    <location>
        <begin position="154"/>
        <end position="172"/>
    </location>
</feature>
<feature type="region of interest" description="Disordered" evidence="7">
    <location>
        <begin position="348"/>
        <end position="416"/>
    </location>
</feature>
<reference evidence="9" key="1">
    <citation type="submission" date="2022-03" db="EMBL/GenBank/DDBJ databases">
        <authorList>
            <person name="Legras J.-L."/>
            <person name="Devillers H."/>
            <person name="Grondin C."/>
        </authorList>
    </citation>
    <scope>NUCLEOTIDE SEQUENCE</scope>
    <source>
        <strain evidence="9">CLIB 1423</strain>
    </source>
</reference>
<proteinExistence type="inferred from homology"/>
<evidence type="ECO:0000313" key="9">
    <source>
        <dbReference type="EMBL" id="CAH2351207.1"/>
    </source>
</evidence>
<evidence type="ECO:0000313" key="10">
    <source>
        <dbReference type="Proteomes" id="UP000837801"/>
    </source>
</evidence>
<name>A0A9P0QM33_9ASCO</name>
<keyword evidence="4 8" id="KW-0472">Membrane</keyword>
<dbReference type="PANTHER" id="PTHR35779">
    <property type="entry name" value="PH-RESPONSE REGULATOR PROTEIN PALH/RIM21"/>
    <property type="match status" value="1"/>
</dbReference>
<organism evidence="9 10">
    <name type="scientific">[Candida] railenensis</name>
    <dbReference type="NCBI Taxonomy" id="45579"/>
    <lineage>
        <taxon>Eukaryota</taxon>
        <taxon>Fungi</taxon>
        <taxon>Dikarya</taxon>
        <taxon>Ascomycota</taxon>
        <taxon>Saccharomycotina</taxon>
        <taxon>Pichiomycetes</taxon>
        <taxon>Debaryomycetaceae</taxon>
        <taxon>Kurtzmaniella</taxon>
    </lineage>
</organism>
<feature type="transmembrane region" description="Helical" evidence="8">
    <location>
        <begin position="261"/>
        <end position="281"/>
    </location>
</feature>
<accession>A0A9P0QM33</accession>
<dbReference type="PANTHER" id="PTHR35779:SF1">
    <property type="entry name" value="PH-RESPONSE REGULATOR PROTEIN PALH_RIM21"/>
    <property type="match status" value="1"/>
</dbReference>
<dbReference type="InterPro" id="IPR014844">
    <property type="entry name" value="PalH"/>
</dbReference>
<dbReference type="EMBL" id="CAKXYY010000003">
    <property type="protein sequence ID" value="CAH2351207.1"/>
    <property type="molecule type" value="Genomic_DNA"/>
</dbReference>
<feature type="compositionally biased region" description="Polar residues" evidence="7">
    <location>
        <begin position="473"/>
        <end position="490"/>
    </location>
</feature>
<keyword evidence="10" id="KW-1185">Reference proteome</keyword>
<feature type="compositionally biased region" description="Acidic residues" evidence="7">
    <location>
        <begin position="348"/>
        <end position="370"/>
    </location>
</feature>
<evidence type="ECO:0000256" key="2">
    <source>
        <dbReference type="ARBA" id="ARBA00022692"/>
    </source>
</evidence>
<dbReference type="AlphaFoldDB" id="A0A9P0QM33"/>
<evidence type="ECO:0000256" key="4">
    <source>
        <dbReference type="ARBA" id="ARBA00023136"/>
    </source>
</evidence>
<dbReference type="GO" id="GO:0071467">
    <property type="term" value="P:cellular response to pH"/>
    <property type="evidence" value="ECO:0007669"/>
    <property type="project" value="TreeGrafter"/>
</dbReference>
<comment type="subcellular location">
    <subcellularLocation>
        <location evidence="1">Membrane</location>
        <topology evidence="1">Multi-pass membrane protein</topology>
    </subcellularLocation>
</comment>
<evidence type="ECO:0000256" key="5">
    <source>
        <dbReference type="ARBA" id="ARBA00038109"/>
    </source>
</evidence>
<keyword evidence="2 8" id="KW-0812">Transmembrane</keyword>
<evidence type="ECO:0000256" key="6">
    <source>
        <dbReference type="ARBA" id="ARBA00040155"/>
    </source>
</evidence>
<feature type="transmembrane region" description="Helical" evidence="8">
    <location>
        <begin position="78"/>
        <end position="104"/>
    </location>
</feature>
<dbReference type="OrthoDB" id="5393256at2759"/>
<feature type="transmembrane region" description="Helical" evidence="8">
    <location>
        <begin position="113"/>
        <end position="134"/>
    </location>
</feature>
<protein>
    <recommendedName>
        <fullName evidence="6">pH-response regulator protein palH/RIM21</fullName>
    </recommendedName>
</protein>